<keyword evidence="2" id="KW-0732">Signal</keyword>
<keyword evidence="5" id="KW-1185">Reference proteome</keyword>
<dbReference type="SUPFAM" id="SSF49590">
    <property type="entry name" value="PHL pollen allergen"/>
    <property type="match status" value="1"/>
</dbReference>
<feature type="signal peptide" evidence="2">
    <location>
        <begin position="1"/>
        <end position="18"/>
    </location>
</feature>
<dbReference type="SUPFAM" id="SSF50685">
    <property type="entry name" value="Barwin-like endoglucanases"/>
    <property type="match status" value="1"/>
</dbReference>
<dbReference type="InterPro" id="IPR007118">
    <property type="entry name" value="Expan_Lol_pI"/>
</dbReference>
<dbReference type="InterPro" id="IPR036749">
    <property type="entry name" value="Expansin_CBD_sf"/>
</dbReference>
<dbReference type="GO" id="GO:0009653">
    <property type="term" value="P:anatomical structure morphogenesis"/>
    <property type="evidence" value="ECO:0007669"/>
    <property type="project" value="UniProtKB-ARBA"/>
</dbReference>
<gene>
    <name evidence="6" type="primary">LOC111455267</name>
</gene>
<dbReference type="AlphaFoldDB" id="A0A6J1GMB8"/>
<dbReference type="Pfam" id="PF01357">
    <property type="entry name" value="Expansin_C"/>
    <property type="match status" value="1"/>
</dbReference>
<feature type="domain" description="Expansin-like CBD" evidence="4">
    <location>
        <begin position="157"/>
        <end position="241"/>
    </location>
</feature>
<organism evidence="5 6">
    <name type="scientific">Cucurbita moschata</name>
    <name type="common">Winter crookneck squash</name>
    <name type="synonym">Cucurbita pepo var. moschata</name>
    <dbReference type="NCBI Taxonomy" id="3662"/>
    <lineage>
        <taxon>Eukaryota</taxon>
        <taxon>Viridiplantae</taxon>
        <taxon>Streptophyta</taxon>
        <taxon>Embryophyta</taxon>
        <taxon>Tracheophyta</taxon>
        <taxon>Spermatophyta</taxon>
        <taxon>Magnoliopsida</taxon>
        <taxon>eudicotyledons</taxon>
        <taxon>Gunneridae</taxon>
        <taxon>Pentapetalae</taxon>
        <taxon>rosids</taxon>
        <taxon>fabids</taxon>
        <taxon>Cucurbitales</taxon>
        <taxon>Cucurbitaceae</taxon>
        <taxon>Cucurbiteae</taxon>
        <taxon>Cucurbita</taxon>
    </lineage>
</organism>
<dbReference type="Gene3D" id="2.60.40.760">
    <property type="entry name" value="Expansin, cellulose-binding-like domain"/>
    <property type="match status" value="1"/>
</dbReference>
<comment type="similarity">
    <text evidence="1">Belongs to the expansin family.</text>
</comment>
<dbReference type="InterPro" id="IPR007117">
    <property type="entry name" value="Expansin_CBD"/>
</dbReference>
<evidence type="ECO:0000259" key="3">
    <source>
        <dbReference type="PROSITE" id="PS50842"/>
    </source>
</evidence>
<dbReference type="PROSITE" id="PS50842">
    <property type="entry name" value="EXPANSIN_EG45"/>
    <property type="match status" value="1"/>
</dbReference>
<protein>
    <submittedName>
        <fullName evidence="6">Expansin-like A2</fullName>
    </submittedName>
</protein>
<dbReference type="InterPro" id="IPR007112">
    <property type="entry name" value="Expansin/allergen_DPBB_dom"/>
</dbReference>
<dbReference type="GeneID" id="111455267"/>
<dbReference type="PROSITE" id="PS50843">
    <property type="entry name" value="EXPANSIN_CBD"/>
    <property type="match status" value="1"/>
</dbReference>
<sequence length="264" mass="29241">MGWFFTVLLLFIASFANACDRCIFQSKAAHYYEDAPTSYGGACGYGNLGLEMSQGYFAAAVPSLFREGMGCGACYQVRCKNATLCNTMGTKVTLTDKNSDNRTDFVLSKKAFSAMALKGKAQQLLKTGIVDMEYKRIPCEYNKNLSIQVVEWSHKPYYLAIKLLYQGGQTDITAVYIAAQDGSGEGRYMRRNYGPIWETNNVPGGAIKLVVIVVSGYNNGRGIVIDYALPAGWKNGEIYDTGIQIKDIASEYCNPWRCGEEPWK</sequence>
<dbReference type="PRINTS" id="PR01225">
    <property type="entry name" value="EXPANSNFAMLY"/>
</dbReference>
<evidence type="ECO:0000256" key="2">
    <source>
        <dbReference type="SAM" id="SignalP"/>
    </source>
</evidence>
<evidence type="ECO:0000259" key="4">
    <source>
        <dbReference type="PROSITE" id="PS50843"/>
    </source>
</evidence>
<evidence type="ECO:0000256" key="1">
    <source>
        <dbReference type="RuleBase" id="RU003460"/>
    </source>
</evidence>
<dbReference type="SMART" id="SM00837">
    <property type="entry name" value="DPBB_1"/>
    <property type="match status" value="1"/>
</dbReference>
<name>A0A6J1GMB8_CUCMO</name>
<feature type="chain" id="PRO_5027107157" evidence="2">
    <location>
        <begin position="19"/>
        <end position="264"/>
    </location>
</feature>
<dbReference type="GO" id="GO:0009506">
    <property type="term" value="C:plasmodesma"/>
    <property type="evidence" value="ECO:0007669"/>
    <property type="project" value="TreeGrafter"/>
</dbReference>
<dbReference type="CDD" id="cd22276">
    <property type="entry name" value="DPBB_EXLA_N"/>
    <property type="match status" value="1"/>
</dbReference>
<dbReference type="PANTHER" id="PTHR31692">
    <property type="entry name" value="EXPANSIN-B3"/>
    <property type="match status" value="1"/>
</dbReference>
<evidence type="ECO:0000313" key="5">
    <source>
        <dbReference type="Proteomes" id="UP000504609"/>
    </source>
</evidence>
<dbReference type="GO" id="GO:0005576">
    <property type="term" value="C:extracellular region"/>
    <property type="evidence" value="ECO:0007669"/>
    <property type="project" value="InterPro"/>
</dbReference>
<dbReference type="InterPro" id="IPR036908">
    <property type="entry name" value="RlpA-like_sf"/>
</dbReference>
<dbReference type="InterPro" id="IPR009009">
    <property type="entry name" value="RlpA-like_DPBB"/>
</dbReference>
<dbReference type="Pfam" id="PF03330">
    <property type="entry name" value="DPBB_1"/>
    <property type="match status" value="1"/>
</dbReference>
<accession>A0A6J1GMB8</accession>
<dbReference type="PANTHER" id="PTHR31692:SF4">
    <property type="entry name" value="EXPANSIN-LIKE A1-RELATED"/>
    <property type="match status" value="1"/>
</dbReference>
<dbReference type="KEGG" id="cmos:111455267"/>
<evidence type="ECO:0000313" key="6">
    <source>
        <dbReference type="RefSeq" id="XP_022952635.1"/>
    </source>
</evidence>
<dbReference type="GO" id="GO:0009505">
    <property type="term" value="C:plant-type cell wall"/>
    <property type="evidence" value="ECO:0007669"/>
    <property type="project" value="TreeGrafter"/>
</dbReference>
<proteinExistence type="inferred from homology"/>
<feature type="domain" description="Expansin-like EG45" evidence="3">
    <location>
        <begin position="40"/>
        <end position="144"/>
    </location>
</feature>
<dbReference type="Gene3D" id="2.40.40.10">
    <property type="entry name" value="RlpA-like domain"/>
    <property type="match status" value="1"/>
</dbReference>
<reference evidence="6" key="1">
    <citation type="submission" date="2025-08" db="UniProtKB">
        <authorList>
            <consortium name="RefSeq"/>
        </authorList>
    </citation>
    <scope>IDENTIFICATION</scope>
    <source>
        <tissue evidence="6">Young leaves</tissue>
    </source>
</reference>
<dbReference type="RefSeq" id="XP_022952635.1">
    <property type="nucleotide sequence ID" value="XM_023096867.1"/>
</dbReference>
<dbReference type="Proteomes" id="UP000504609">
    <property type="component" value="Unplaced"/>
</dbReference>